<protein>
    <submittedName>
        <fullName evidence="3">DUF3618 domain-containing protein</fullName>
    </submittedName>
</protein>
<name>A0A372ZWW7_9ACTN</name>
<gene>
    <name evidence="3" type="ORF">DR950_20400</name>
</gene>
<keyword evidence="4" id="KW-1185">Reference proteome</keyword>
<keyword evidence="2" id="KW-1133">Transmembrane helix</keyword>
<dbReference type="Proteomes" id="UP000263377">
    <property type="component" value="Unassembled WGS sequence"/>
</dbReference>
<dbReference type="InterPro" id="IPR022062">
    <property type="entry name" value="DUF3618"/>
</dbReference>
<evidence type="ECO:0000313" key="4">
    <source>
        <dbReference type="Proteomes" id="UP000263377"/>
    </source>
</evidence>
<keyword evidence="2" id="KW-0812">Transmembrane</keyword>
<comment type="caution">
    <text evidence="3">The sequence shown here is derived from an EMBL/GenBank/DDBJ whole genome shotgun (WGS) entry which is preliminary data.</text>
</comment>
<organism evidence="3 4">
    <name type="scientific">Kitasatospora xanthocidica</name>
    <dbReference type="NCBI Taxonomy" id="83382"/>
    <lineage>
        <taxon>Bacteria</taxon>
        <taxon>Bacillati</taxon>
        <taxon>Actinomycetota</taxon>
        <taxon>Actinomycetes</taxon>
        <taxon>Kitasatosporales</taxon>
        <taxon>Streptomycetaceae</taxon>
        <taxon>Kitasatospora</taxon>
    </lineage>
</organism>
<feature type="region of interest" description="Disordered" evidence="1">
    <location>
        <begin position="1"/>
        <end position="27"/>
    </location>
</feature>
<dbReference type="AlphaFoldDB" id="A0A372ZWW7"/>
<dbReference type="EMBL" id="QVIG01000001">
    <property type="protein sequence ID" value="RGD59827.1"/>
    <property type="molecule type" value="Genomic_DNA"/>
</dbReference>
<accession>A0A372ZWW7</accession>
<evidence type="ECO:0000256" key="2">
    <source>
        <dbReference type="SAM" id="Phobius"/>
    </source>
</evidence>
<evidence type="ECO:0000256" key="1">
    <source>
        <dbReference type="SAM" id="MobiDB-lite"/>
    </source>
</evidence>
<sequence length="125" mass="13538">MEQHRRVNGVARVGEASTQDKSARTTAQIEADIERTRDRLASTLDELAVRVHPSTVTAQVKAKAVAAVEEKTARAYVAASGVVEKVRAQFVDEKGQPRRERIVPAALVGVGLVLLVASARKRRKG</sequence>
<proteinExistence type="predicted"/>
<evidence type="ECO:0000313" key="3">
    <source>
        <dbReference type="EMBL" id="RGD59827.1"/>
    </source>
</evidence>
<dbReference type="Pfam" id="PF12277">
    <property type="entry name" value="DUF3618"/>
    <property type="match status" value="1"/>
</dbReference>
<feature type="compositionally biased region" description="Polar residues" evidence="1">
    <location>
        <begin position="16"/>
        <end position="27"/>
    </location>
</feature>
<feature type="transmembrane region" description="Helical" evidence="2">
    <location>
        <begin position="102"/>
        <end position="119"/>
    </location>
</feature>
<reference evidence="3 4" key="1">
    <citation type="submission" date="2018-08" db="EMBL/GenBank/DDBJ databases">
        <title>Diversity &amp; Physiological Properties of Lignin-Decomposing Actinobacteria from Soil.</title>
        <authorList>
            <person name="Roh S.G."/>
            <person name="Kim S.B."/>
        </authorList>
    </citation>
    <scope>NUCLEOTIDE SEQUENCE [LARGE SCALE GENOMIC DNA]</scope>
    <source>
        <strain evidence="3 4">MMS17-GH009</strain>
    </source>
</reference>
<keyword evidence="2" id="KW-0472">Membrane</keyword>